<dbReference type="RefSeq" id="WP_141610992.1">
    <property type="nucleotide sequence ID" value="NZ_VIGC02000020.1"/>
</dbReference>
<keyword evidence="1" id="KW-0812">Transmembrane</keyword>
<name>A0A540VDE4_9CHLR</name>
<evidence type="ECO:0000313" key="3">
    <source>
        <dbReference type="Proteomes" id="UP000317371"/>
    </source>
</evidence>
<comment type="caution">
    <text evidence="2">The sequence shown here is derived from an EMBL/GenBank/DDBJ whole genome shotgun (WGS) entry which is preliminary data.</text>
</comment>
<gene>
    <name evidence="2" type="ORF">FKZ61_15175</name>
</gene>
<evidence type="ECO:0000313" key="2">
    <source>
        <dbReference type="EMBL" id="TQE94767.1"/>
    </source>
</evidence>
<proteinExistence type="predicted"/>
<dbReference type="InParanoid" id="A0A540VDE4"/>
<keyword evidence="1" id="KW-1133">Transmembrane helix</keyword>
<keyword evidence="1" id="KW-0472">Membrane</keyword>
<dbReference type="Proteomes" id="UP000317371">
    <property type="component" value="Unassembled WGS sequence"/>
</dbReference>
<dbReference type="OrthoDB" id="159440at2"/>
<organism evidence="2 3">
    <name type="scientific">Litorilinea aerophila</name>
    <dbReference type="NCBI Taxonomy" id="1204385"/>
    <lineage>
        <taxon>Bacteria</taxon>
        <taxon>Bacillati</taxon>
        <taxon>Chloroflexota</taxon>
        <taxon>Caldilineae</taxon>
        <taxon>Caldilineales</taxon>
        <taxon>Caldilineaceae</taxon>
        <taxon>Litorilinea</taxon>
    </lineage>
</organism>
<accession>A0A540VDE4</accession>
<sequence>MVEPEPGSSRNLFRSLSADQLMAVLLVAAGIALTLFFGMRFVRAYRHVGPPAPGRPAPQVEEIRGWMTIGYLSAAFHLPPDYLFQALGLPPDEDPRRPLRVLARKYAPDDPERFMEAVREAIRAYQAAHPPPPRP</sequence>
<protein>
    <submittedName>
        <fullName evidence="2">Uncharacterized protein</fullName>
    </submittedName>
</protein>
<dbReference type="EMBL" id="VIGC01000020">
    <property type="protein sequence ID" value="TQE94767.1"/>
    <property type="molecule type" value="Genomic_DNA"/>
</dbReference>
<dbReference type="AlphaFoldDB" id="A0A540VDE4"/>
<feature type="transmembrane region" description="Helical" evidence="1">
    <location>
        <begin position="20"/>
        <end position="38"/>
    </location>
</feature>
<reference evidence="2 3" key="1">
    <citation type="submission" date="2019-06" db="EMBL/GenBank/DDBJ databases">
        <title>Genome sequence of Litorilinea aerophila BAA-2444.</title>
        <authorList>
            <person name="Maclea K.S."/>
            <person name="Maurais E.G."/>
            <person name="Iannazzi L.C."/>
        </authorList>
    </citation>
    <scope>NUCLEOTIDE SEQUENCE [LARGE SCALE GENOMIC DNA]</scope>
    <source>
        <strain evidence="2 3">ATCC BAA-2444</strain>
    </source>
</reference>
<keyword evidence="3" id="KW-1185">Reference proteome</keyword>
<evidence type="ECO:0000256" key="1">
    <source>
        <dbReference type="SAM" id="Phobius"/>
    </source>
</evidence>